<keyword evidence="1" id="KW-1133">Transmembrane helix</keyword>
<comment type="caution">
    <text evidence="2">The sequence shown here is derived from an EMBL/GenBank/DDBJ whole genome shotgun (WGS) entry which is preliminary data.</text>
</comment>
<reference evidence="2 3" key="1">
    <citation type="submission" date="2019-06" db="EMBL/GenBank/DDBJ databases">
        <title>Flavobacteriaceae Paucihalobacterium erythroidium CWB-1, complete genome.</title>
        <authorList>
            <person name="Wu S."/>
        </authorList>
    </citation>
    <scope>NUCLEOTIDE SEQUENCE [LARGE SCALE GENOMIC DNA]</scope>
    <source>
        <strain evidence="2 3">CWB-1</strain>
    </source>
</reference>
<accession>A0A506PFB7</accession>
<keyword evidence="1" id="KW-0812">Transmembrane</keyword>
<keyword evidence="1" id="KW-0472">Membrane</keyword>
<feature type="transmembrane region" description="Helical" evidence="1">
    <location>
        <begin position="26"/>
        <end position="42"/>
    </location>
</feature>
<evidence type="ECO:0000313" key="3">
    <source>
        <dbReference type="Proteomes" id="UP000317332"/>
    </source>
</evidence>
<sequence length="62" mass="6843">MNYLLILVGGLVALYAQAGETQNQYLLIGGVVVLMMGLYRISRNLSSKSESSDDDQHQQNPE</sequence>
<evidence type="ECO:0000313" key="2">
    <source>
        <dbReference type="EMBL" id="TPV32536.1"/>
    </source>
</evidence>
<name>A0A506PFB7_9FLAO</name>
<proteinExistence type="predicted"/>
<gene>
    <name evidence="2" type="ORF">FJ651_13065</name>
</gene>
<organism evidence="2 3">
    <name type="scientific">Paucihalobacter ruber</name>
    <dbReference type="NCBI Taxonomy" id="2567861"/>
    <lineage>
        <taxon>Bacteria</taxon>
        <taxon>Pseudomonadati</taxon>
        <taxon>Bacteroidota</taxon>
        <taxon>Flavobacteriia</taxon>
        <taxon>Flavobacteriales</taxon>
        <taxon>Flavobacteriaceae</taxon>
        <taxon>Paucihalobacter</taxon>
    </lineage>
</organism>
<keyword evidence="3" id="KW-1185">Reference proteome</keyword>
<evidence type="ECO:0000256" key="1">
    <source>
        <dbReference type="SAM" id="Phobius"/>
    </source>
</evidence>
<dbReference type="OrthoDB" id="1449787at2"/>
<protein>
    <submittedName>
        <fullName evidence="2">Uncharacterized protein</fullName>
    </submittedName>
</protein>
<dbReference type="AlphaFoldDB" id="A0A506PFB7"/>
<dbReference type="Proteomes" id="UP000317332">
    <property type="component" value="Unassembled WGS sequence"/>
</dbReference>
<dbReference type="EMBL" id="VHIQ01000006">
    <property type="protein sequence ID" value="TPV32536.1"/>
    <property type="molecule type" value="Genomic_DNA"/>
</dbReference>